<dbReference type="Proteomes" id="UP000037146">
    <property type="component" value="Unassembled WGS sequence"/>
</dbReference>
<keyword evidence="2" id="KW-1003">Cell membrane</keyword>
<dbReference type="InterPro" id="IPR014108">
    <property type="entry name" value="Caa3-assmbl_CtaG"/>
</dbReference>
<dbReference type="AlphaFoldDB" id="A0A0K9GRT6"/>
<evidence type="ECO:0000256" key="5">
    <source>
        <dbReference type="ARBA" id="ARBA00023136"/>
    </source>
</evidence>
<feature type="transmembrane region" description="Helical" evidence="6">
    <location>
        <begin position="185"/>
        <end position="205"/>
    </location>
</feature>
<feature type="transmembrane region" description="Helical" evidence="6">
    <location>
        <begin position="257"/>
        <end position="279"/>
    </location>
</feature>
<feature type="transmembrane region" description="Helical" evidence="6">
    <location>
        <begin position="217"/>
        <end position="237"/>
    </location>
</feature>
<feature type="transmembrane region" description="Helical" evidence="6">
    <location>
        <begin position="153"/>
        <end position="173"/>
    </location>
</feature>
<keyword evidence="5 6" id="KW-0472">Membrane</keyword>
<comment type="subcellular location">
    <subcellularLocation>
        <location evidence="1">Cell membrane</location>
        <topology evidence="1">Multi-pass membrane protein</topology>
    </subcellularLocation>
</comment>
<keyword evidence="3 6" id="KW-0812">Transmembrane</keyword>
<comment type="caution">
    <text evidence="7">The sequence shown here is derived from an EMBL/GenBank/DDBJ whole genome shotgun (WGS) entry which is preliminary data.</text>
</comment>
<sequence>MSIDIFGFRALWSPYFLVSLILVLVGYVLLVSKFRHKFIHNEPVGIKQQALFITAIVLLYVIKGSPLDLLGHIMFSAHMTQMAFLYLVVPPLLIMGIPEWLWRSILHIPLIKGMFNVFTKPLFALITFNALFSFYHIPLVFDFVKTDMLLHAGYTTLLFISAIFMWFPLVNQLPERASLSGVKKIAYVFGSGILMTPACALIIFATDPLYSTYSDASAWLVAMELCVPASALSGLTLSGPEMFNGLPIMDDQQLGGVLMKIIQEIVLGVTLGYIFFAWYRKENGSNDEIDPVPSQIQTVK</sequence>
<feature type="transmembrane region" description="Helical" evidence="6">
    <location>
        <begin position="12"/>
        <end position="32"/>
    </location>
</feature>
<dbReference type="PATRIC" id="fig|1679170.3.peg.1531"/>
<evidence type="ECO:0000256" key="6">
    <source>
        <dbReference type="SAM" id="Phobius"/>
    </source>
</evidence>
<dbReference type="InterPro" id="IPR019108">
    <property type="entry name" value="Caa3_assmbl_CtaG-rel"/>
</dbReference>
<organism evidence="7 8">
    <name type="scientific">Peribacillus loiseleuriae</name>
    <dbReference type="NCBI Taxonomy" id="1679170"/>
    <lineage>
        <taxon>Bacteria</taxon>
        <taxon>Bacillati</taxon>
        <taxon>Bacillota</taxon>
        <taxon>Bacilli</taxon>
        <taxon>Bacillales</taxon>
        <taxon>Bacillaceae</taxon>
        <taxon>Peribacillus</taxon>
    </lineage>
</organism>
<dbReference type="GO" id="GO:0005886">
    <property type="term" value="C:plasma membrane"/>
    <property type="evidence" value="ECO:0007669"/>
    <property type="project" value="UniProtKB-SubCell"/>
</dbReference>
<proteinExistence type="predicted"/>
<evidence type="ECO:0000256" key="3">
    <source>
        <dbReference type="ARBA" id="ARBA00022692"/>
    </source>
</evidence>
<reference evidence="8" key="1">
    <citation type="submission" date="2015-07" db="EMBL/GenBank/DDBJ databases">
        <title>Genome sequencing project for genomic taxonomy and phylogenomics of Bacillus-like bacteria.</title>
        <authorList>
            <person name="Liu B."/>
            <person name="Wang J."/>
            <person name="Zhu Y."/>
            <person name="Liu G."/>
            <person name="Chen Q."/>
            <person name="Chen Z."/>
            <person name="Lan J."/>
            <person name="Che J."/>
            <person name="Ge C."/>
            <person name="Shi H."/>
            <person name="Pan Z."/>
            <person name="Liu X."/>
        </authorList>
    </citation>
    <scope>NUCLEOTIDE SEQUENCE [LARGE SCALE GENOMIC DNA]</scope>
    <source>
        <strain evidence="8">FJAT-27997</strain>
    </source>
</reference>
<dbReference type="STRING" id="1679170.AC625_07125"/>
<protein>
    <submittedName>
        <fullName evidence="7">Cytochrome C oxidase assembly protein</fullName>
    </submittedName>
</protein>
<gene>
    <name evidence="7" type="ORF">AC625_07125</name>
</gene>
<accession>A0A0K9GRT6</accession>
<dbReference type="Pfam" id="PF09678">
    <property type="entry name" value="Caa3_CtaG"/>
    <property type="match status" value="1"/>
</dbReference>
<evidence type="ECO:0000313" key="7">
    <source>
        <dbReference type="EMBL" id="KMY49326.1"/>
    </source>
</evidence>
<feature type="transmembrane region" description="Helical" evidence="6">
    <location>
        <begin position="82"/>
        <end position="102"/>
    </location>
</feature>
<evidence type="ECO:0000313" key="8">
    <source>
        <dbReference type="Proteomes" id="UP000037146"/>
    </source>
</evidence>
<evidence type="ECO:0000256" key="1">
    <source>
        <dbReference type="ARBA" id="ARBA00004651"/>
    </source>
</evidence>
<keyword evidence="8" id="KW-1185">Reference proteome</keyword>
<name>A0A0K9GRT6_9BACI</name>
<feature type="transmembrane region" description="Helical" evidence="6">
    <location>
        <begin position="122"/>
        <end position="141"/>
    </location>
</feature>
<dbReference type="NCBIfam" id="TIGR02737">
    <property type="entry name" value="caa3_CtaG"/>
    <property type="match status" value="1"/>
</dbReference>
<evidence type="ECO:0000256" key="2">
    <source>
        <dbReference type="ARBA" id="ARBA00022475"/>
    </source>
</evidence>
<dbReference type="RefSeq" id="WP_049680658.1">
    <property type="nucleotide sequence ID" value="NZ_LFZW01000001.1"/>
</dbReference>
<dbReference type="EMBL" id="LFZW01000001">
    <property type="protein sequence ID" value="KMY49326.1"/>
    <property type="molecule type" value="Genomic_DNA"/>
</dbReference>
<keyword evidence="4 6" id="KW-1133">Transmembrane helix</keyword>
<dbReference type="OrthoDB" id="128422at2"/>
<evidence type="ECO:0000256" key="4">
    <source>
        <dbReference type="ARBA" id="ARBA00022989"/>
    </source>
</evidence>